<dbReference type="GO" id="GO:0007129">
    <property type="term" value="P:homologous chromosome pairing at meiosis"/>
    <property type="evidence" value="ECO:0007669"/>
    <property type="project" value="TreeGrafter"/>
</dbReference>
<protein>
    <recommendedName>
        <fullName evidence="9">Fanconi anemia group D2 protein</fullName>
    </recommendedName>
</protein>
<dbReference type="GO" id="GO:0031573">
    <property type="term" value="P:mitotic intra-S DNA damage checkpoint signaling"/>
    <property type="evidence" value="ECO:0007669"/>
    <property type="project" value="TreeGrafter"/>
</dbReference>
<dbReference type="PANTHER" id="PTHR32086:SF0">
    <property type="entry name" value="FANCONI ANEMIA GROUP D2 PROTEIN"/>
    <property type="match status" value="1"/>
</dbReference>
<evidence type="ECO:0000256" key="6">
    <source>
        <dbReference type="SAM" id="MobiDB-lite"/>
    </source>
</evidence>
<keyword evidence="3" id="KW-0832">Ubl conjugation</keyword>
<comment type="similarity">
    <text evidence="5">Belongs to the Fanconi anemia protein FANCD2 family.</text>
</comment>
<dbReference type="Proteomes" id="UP001055712">
    <property type="component" value="Unassembled WGS sequence"/>
</dbReference>
<reference evidence="7" key="1">
    <citation type="journal article" date="2019" name="Plant J.">
        <title>Chlorella vulgaris genome assembly and annotation reveals the molecular basis for metabolic acclimation to high light conditions.</title>
        <authorList>
            <person name="Cecchin M."/>
            <person name="Marcolungo L."/>
            <person name="Rossato M."/>
            <person name="Girolomoni L."/>
            <person name="Cosentino E."/>
            <person name="Cuine S."/>
            <person name="Li-Beisson Y."/>
            <person name="Delledonne M."/>
            <person name="Ballottari M."/>
        </authorList>
    </citation>
    <scope>NUCLEOTIDE SEQUENCE</scope>
    <source>
        <strain evidence="7">211/11P</strain>
    </source>
</reference>
<dbReference type="GO" id="GO:0000793">
    <property type="term" value="C:condensed chromosome"/>
    <property type="evidence" value="ECO:0007669"/>
    <property type="project" value="TreeGrafter"/>
</dbReference>
<comment type="subcellular location">
    <subcellularLocation>
        <location evidence="1">Nucleus</location>
    </subcellularLocation>
</comment>
<evidence type="ECO:0000256" key="5">
    <source>
        <dbReference type="ARBA" id="ARBA00093456"/>
    </source>
</evidence>
<proteinExistence type="inferred from homology"/>
<evidence type="ECO:0000256" key="2">
    <source>
        <dbReference type="ARBA" id="ARBA00022499"/>
    </source>
</evidence>
<name>A0A9D4YVW3_CHLVU</name>
<evidence type="ECO:0000256" key="3">
    <source>
        <dbReference type="ARBA" id="ARBA00022843"/>
    </source>
</evidence>
<dbReference type="InterPro" id="IPR016024">
    <property type="entry name" value="ARM-type_fold"/>
</dbReference>
<dbReference type="GO" id="GO:0070182">
    <property type="term" value="F:DNA polymerase binding"/>
    <property type="evidence" value="ECO:0007669"/>
    <property type="project" value="TreeGrafter"/>
</dbReference>
<dbReference type="OrthoDB" id="509626at2759"/>
<evidence type="ECO:0008006" key="9">
    <source>
        <dbReference type="Google" id="ProtNLM"/>
    </source>
</evidence>
<dbReference type="InterPro" id="IPR029448">
    <property type="entry name" value="FANCD2"/>
</dbReference>
<evidence type="ECO:0000256" key="4">
    <source>
        <dbReference type="ARBA" id="ARBA00023242"/>
    </source>
</evidence>
<dbReference type="SUPFAM" id="SSF48371">
    <property type="entry name" value="ARM repeat"/>
    <property type="match status" value="1"/>
</dbReference>
<dbReference type="GO" id="GO:0005634">
    <property type="term" value="C:nucleus"/>
    <property type="evidence" value="ECO:0007669"/>
    <property type="project" value="UniProtKB-SubCell"/>
</dbReference>
<organism evidence="7 8">
    <name type="scientific">Chlorella vulgaris</name>
    <name type="common">Green alga</name>
    <dbReference type="NCBI Taxonomy" id="3077"/>
    <lineage>
        <taxon>Eukaryota</taxon>
        <taxon>Viridiplantae</taxon>
        <taxon>Chlorophyta</taxon>
        <taxon>core chlorophytes</taxon>
        <taxon>Trebouxiophyceae</taxon>
        <taxon>Chlorellales</taxon>
        <taxon>Chlorellaceae</taxon>
        <taxon>Chlorella clade</taxon>
        <taxon>Chlorella</taxon>
    </lineage>
</organism>
<accession>A0A9D4YVW3</accession>
<dbReference type="Pfam" id="PF14631">
    <property type="entry name" value="FancD2"/>
    <property type="match status" value="2"/>
</dbReference>
<feature type="compositionally biased region" description="Acidic residues" evidence="6">
    <location>
        <begin position="1508"/>
        <end position="1541"/>
    </location>
</feature>
<evidence type="ECO:0000256" key="1">
    <source>
        <dbReference type="ARBA" id="ARBA00004123"/>
    </source>
</evidence>
<feature type="region of interest" description="Disordered" evidence="6">
    <location>
        <begin position="854"/>
        <end position="932"/>
    </location>
</feature>
<feature type="region of interest" description="Disordered" evidence="6">
    <location>
        <begin position="1"/>
        <end position="38"/>
    </location>
</feature>
<dbReference type="GO" id="GO:0036297">
    <property type="term" value="P:interstrand cross-link repair"/>
    <property type="evidence" value="ECO:0007669"/>
    <property type="project" value="TreeGrafter"/>
</dbReference>
<comment type="caution">
    <text evidence="7">The sequence shown here is derived from an EMBL/GenBank/DDBJ whole genome shotgun (WGS) entry which is preliminary data.</text>
</comment>
<sequence length="1541" mass="167262">MQAGNDATAGSGKRPADAVGGARVLKRRRPDGAEDPFHDLLAQGGCELSSSTDGCQCQVEDPRKLRRLLEKKLTLNVELRSSFLDGLQEQLSEMPALRAALEPMQVTGATGSRPSQMAAVCGDSFVRVLLNVSPLQADVAQLLLERLPEFCDPQGEEAELPQLILGQLRWLDHVADARGLTDKLLEVLTVCPEELKKDAISFLPEVATEDSHQAVIDTLGEMMGQDSMYVLPSIEALSNLCLSPEEQARVVQMMLDRFQSADAADLPAVIRFLLQYAAPGPELKQVVSMLRESLHFVSSSDPRLAMPDRKQKGRVLSGSEDPEQRLVEGMKQAMQLNPAAGDAFMKEIKGTTEPQQHRILDLWLLLVMLTLGADRRKAAEAMLRRKFAEGHALSTWLQKAITGHEKVMLVFFPQLLSLSQQLLRSKATAVQQAGVQLYCCMFARFTESYNQQEVLRALHSHLGVQEAAERSAALGVFCQLSEQHTDSLGRYAAFLANMLDHVDGYTDSQVHQVFSVFSELVAGACRRADEGGDGGGGRSRMEDELIIFVRKQLGSTQGQHLRIGIIGTVALVQRLGTALGDGQQSQADSATGRRYGEAMLALKETVHSCQRSPEAFAFLCDELTKGVKRKSIGRRLMRDIANLLGSTLEDTFCCFLEDGQLAAKDAAVQLGGQRLQSEVWWNLDGGNAPVALRLLPLLAEQLAPGSNSTRLLSLFATVRLTATLEAEQHQSLDSMAALLGCPFNLFSEELTSPEQFATLPHDQQRCVLLGLWFALNWCRELVNCFSVQQRPDWVSTEQEVSLKLVGRLRCCCQLEALLDALLEHAPPLFSLPALANTLESSMGTSVLVAAKKAGGAKASGKGGKGGKKKKQGVKFEEDAPSPGGSGHDANTSQQTHSGRSNGSVPQASSGSTQAGDPGAPRGVAGTGAGGQPRLEAERWKQRSLLLPALAALEVGAGPHQENFCYGMLPSAAYLLADLHGKLKTVLAAAKRSSCFPGRAAKQQLAAGKCTESLLDLGDISPPQLLQALPAPILFAMRFHLDAAGSILHHEMSEEATEQHDQENFWDLMAAGGTVETTAGLSLDDLSSACMAKLDNSRTAAALSPIAAATRVRSLALDCVRQLVQWPGLTEPANRSFLLSFLAALSKEVKDAKEATTVVAADGEGAADDVTIALRIKNAFVYFRSYMPEMPNDATTDSPDHLHACLLILEALVALHIKFAPETERYLRLRQRMVKAVSSGAEAVLMQVKLDSDGKDVLGGRAWKGRSPLLADVVRLRLCYASGDGNHPAAQILELATGHLSQVTKCIKGEEALKGLDHYPSLSGTTLPLWYRVCMEQLQVAWKAVAAGARDAEKHAATMQDDEALKPILQHMQVCAAAFAALLKVVKEQPDRAAIHVQAVKSGGEFLDTFEKTRGFWAKLVGRQQEAFKSLASEIQVGTHVLQALCGDAKFRKDTRVTDKVPAVKRAVERFTILVRDLLQGVQGGKSFKTRVVRQRDLSGRIMPSQLYEAEEEEDDEEDDEEAEDDYGAEDDEEMGETQADD</sequence>
<keyword evidence="8" id="KW-1185">Reference proteome</keyword>
<evidence type="ECO:0000313" key="8">
    <source>
        <dbReference type="Proteomes" id="UP001055712"/>
    </source>
</evidence>
<dbReference type="EMBL" id="SIDB01000009">
    <property type="protein sequence ID" value="KAI3428729.1"/>
    <property type="molecule type" value="Genomic_DNA"/>
</dbReference>
<feature type="region of interest" description="Disordered" evidence="6">
    <location>
        <begin position="1502"/>
        <end position="1541"/>
    </location>
</feature>
<gene>
    <name evidence="7" type="ORF">D9Q98_007553</name>
</gene>
<dbReference type="PANTHER" id="PTHR32086">
    <property type="entry name" value="FANCONI ANEMIA GROUP D2 PROTEIN"/>
    <property type="match status" value="1"/>
</dbReference>
<feature type="region of interest" description="Disordered" evidence="6">
    <location>
        <begin position="301"/>
        <end position="321"/>
    </location>
</feature>
<keyword evidence="4" id="KW-0539">Nucleus</keyword>
<reference evidence="7" key="2">
    <citation type="submission" date="2020-11" db="EMBL/GenBank/DDBJ databases">
        <authorList>
            <person name="Cecchin M."/>
            <person name="Marcolungo L."/>
            <person name="Rossato M."/>
            <person name="Girolomoni L."/>
            <person name="Cosentino E."/>
            <person name="Cuine S."/>
            <person name="Li-Beisson Y."/>
            <person name="Delledonne M."/>
            <person name="Ballottari M."/>
        </authorList>
    </citation>
    <scope>NUCLEOTIDE SEQUENCE</scope>
    <source>
        <strain evidence="7">211/11P</strain>
        <tissue evidence="7">Whole cell</tissue>
    </source>
</reference>
<feature type="compositionally biased region" description="Polar residues" evidence="6">
    <location>
        <begin position="888"/>
        <end position="914"/>
    </location>
</feature>
<keyword evidence="2" id="KW-1017">Isopeptide bond</keyword>
<evidence type="ECO:0000313" key="7">
    <source>
        <dbReference type="EMBL" id="KAI3428729.1"/>
    </source>
</evidence>
<dbReference type="GO" id="GO:1990918">
    <property type="term" value="P:double-strand break repair involved in meiotic recombination"/>
    <property type="evidence" value="ECO:0007669"/>
    <property type="project" value="TreeGrafter"/>
</dbReference>